<dbReference type="PROSITE" id="PS50092">
    <property type="entry name" value="TSP1"/>
    <property type="match status" value="6"/>
</dbReference>
<dbReference type="GO" id="GO:0005576">
    <property type="term" value="C:extracellular region"/>
    <property type="evidence" value="ECO:0007669"/>
    <property type="project" value="UniProtKB-SubCell"/>
</dbReference>
<keyword evidence="3" id="KW-0646">Protease inhibitor</keyword>
<evidence type="ECO:0000256" key="7">
    <source>
        <dbReference type="SAM" id="MobiDB-lite"/>
    </source>
</evidence>
<feature type="domain" description="BPTI/Kunitz inhibitor" evidence="9">
    <location>
        <begin position="1200"/>
        <end position="1250"/>
    </location>
</feature>
<evidence type="ECO:0000259" key="9">
    <source>
        <dbReference type="PROSITE" id="PS50279"/>
    </source>
</evidence>
<keyword evidence="4" id="KW-0722">Serine protease inhibitor</keyword>
<protein>
    <submittedName>
        <fullName evidence="11">Papilin</fullName>
    </submittedName>
</protein>
<dbReference type="Pfam" id="PF00014">
    <property type="entry name" value="Kunitz_BPTI"/>
    <property type="match status" value="9"/>
</dbReference>
<name>A0A6A4X9W6_AMPAM</name>
<dbReference type="CDD" id="cd22639">
    <property type="entry name" value="Kunitz_papilin_lacunin-like"/>
    <property type="match status" value="1"/>
</dbReference>
<dbReference type="Gene3D" id="4.10.410.10">
    <property type="entry name" value="Pancreatic trypsin inhibitor Kunitz domain"/>
    <property type="match status" value="9"/>
</dbReference>
<evidence type="ECO:0000313" key="12">
    <source>
        <dbReference type="Proteomes" id="UP000440578"/>
    </source>
</evidence>
<dbReference type="FunFam" id="2.60.120.830:FF:000001">
    <property type="entry name" value="A disintegrin and metalloproteinase with thrombospondin motifs 1"/>
    <property type="match status" value="1"/>
</dbReference>
<dbReference type="EMBL" id="VIIS01000136">
    <property type="protein sequence ID" value="KAF0312774.1"/>
    <property type="molecule type" value="Genomic_DNA"/>
</dbReference>
<dbReference type="Pfam" id="PF00090">
    <property type="entry name" value="TSP_1"/>
    <property type="match status" value="1"/>
</dbReference>
<dbReference type="GO" id="GO:0006508">
    <property type="term" value="P:proteolysis"/>
    <property type="evidence" value="ECO:0007669"/>
    <property type="project" value="TreeGrafter"/>
</dbReference>
<feature type="disulfide bond" evidence="6">
    <location>
        <begin position="63"/>
        <end position="100"/>
    </location>
</feature>
<dbReference type="SUPFAM" id="SSF57362">
    <property type="entry name" value="BPTI-like"/>
    <property type="match status" value="9"/>
</dbReference>
<dbReference type="Proteomes" id="UP000440578">
    <property type="component" value="Unassembled WGS sequence"/>
</dbReference>
<evidence type="ECO:0000256" key="8">
    <source>
        <dbReference type="SAM" id="SignalP"/>
    </source>
</evidence>
<dbReference type="PANTHER" id="PTHR13723">
    <property type="entry name" value="ADAMTS A DISINTEGRIN AND METALLOPROTEASE WITH THROMBOSPONDIN MOTIFS PROTEASE"/>
    <property type="match status" value="1"/>
</dbReference>
<dbReference type="GO" id="GO:0004867">
    <property type="term" value="F:serine-type endopeptidase inhibitor activity"/>
    <property type="evidence" value="ECO:0007669"/>
    <property type="project" value="UniProtKB-KW"/>
</dbReference>
<reference evidence="11 12" key="1">
    <citation type="submission" date="2019-07" db="EMBL/GenBank/DDBJ databases">
        <title>Draft genome assembly of a fouling barnacle, Amphibalanus amphitrite (Darwin, 1854): The first reference genome for Thecostraca.</title>
        <authorList>
            <person name="Kim W."/>
        </authorList>
    </citation>
    <scope>NUCLEOTIDE SEQUENCE [LARGE SCALE GENOMIC DNA]</scope>
    <source>
        <strain evidence="11">SNU_AA5</strain>
        <tissue evidence="11">Soma without cirri and trophi</tissue>
    </source>
</reference>
<feature type="domain" description="BPTI/Kunitz inhibitor" evidence="9">
    <location>
        <begin position="1504"/>
        <end position="1554"/>
    </location>
</feature>
<feature type="domain" description="BPTI/Kunitz inhibitor" evidence="9">
    <location>
        <begin position="1318"/>
        <end position="1368"/>
    </location>
</feature>
<evidence type="ECO:0000256" key="6">
    <source>
        <dbReference type="PIRSR" id="PIRSR613273-3"/>
    </source>
</evidence>
<dbReference type="InterPro" id="IPR050439">
    <property type="entry name" value="ADAMTS_ADAMTS-like"/>
</dbReference>
<proteinExistence type="predicted"/>
<evidence type="ECO:0000256" key="5">
    <source>
        <dbReference type="ARBA" id="ARBA00023157"/>
    </source>
</evidence>
<dbReference type="InterPro" id="IPR036880">
    <property type="entry name" value="Kunitz_BPTI_sf"/>
</dbReference>
<dbReference type="Gene3D" id="2.60.120.830">
    <property type="match status" value="1"/>
</dbReference>
<dbReference type="GO" id="GO:0031012">
    <property type="term" value="C:extracellular matrix"/>
    <property type="evidence" value="ECO:0007669"/>
    <property type="project" value="TreeGrafter"/>
</dbReference>
<dbReference type="OrthoDB" id="5950222at2759"/>
<keyword evidence="5 6" id="KW-1015">Disulfide bond</keyword>
<feature type="domain" description="BPTI/Kunitz inhibitor" evidence="9">
    <location>
        <begin position="1699"/>
        <end position="1749"/>
    </location>
</feature>
<evidence type="ECO:0000313" key="11">
    <source>
        <dbReference type="EMBL" id="KAF0312774.1"/>
    </source>
</evidence>
<dbReference type="InterPro" id="IPR020901">
    <property type="entry name" value="Prtase_inh_Kunz-CS"/>
</dbReference>
<feature type="signal peptide" evidence="8">
    <location>
        <begin position="1"/>
        <end position="26"/>
    </location>
</feature>
<dbReference type="GO" id="GO:0004222">
    <property type="term" value="F:metalloendopeptidase activity"/>
    <property type="evidence" value="ECO:0007669"/>
    <property type="project" value="TreeGrafter"/>
</dbReference>
<dbReference type="SMART" id="SM00209">
    <property type="entry name" value="TSP1"/>
    <property type="match status" value="6"/>
</dbReference>
<dbReference type="FunFam" id="4.10.410.10:FF:000020">
    <property type="entry name" value="Collagen, type VI, alpha 3"/>
    <property type="match status" value="4"/>
</dbReference>
<feature type="disulfide bond" evidence="6">
    <location>
        <begin position="74"/>
        <end position="85"/>
    </location>
</feature>
<feature type="region of interest" description="Disordered" evidence="7">
    <location>
        <begin position="725"/>
        <end position="811"/>
    </location>
</feature>
<dbReference type="PROSITE" id="PS50279">
    <property type="entry name" value="BPTI_KUNITZ_2"/>
    <property type="match status" value="9"/>
</dbReference>
<dbReference type="Gene3D" id="2.20.100.10">
    <property type="entry name" value="Thrombospondin type-1 (TSP1) repeat"/>
    <property type="match status" value="5"/>
</dbReference>
<evidence type="ECO:0000259" key="10">
    <source>
        <dbReference type="PROSITE" id="PS50835"/>
    </source>
</evidence>
<dbReference type="FunFam" id="4.10.410.10:FF:000005">
    <property type="entry name" value="Pancreatic trypsin inhibitor"/>
    <property type="match status" value="1"/>
</dbReference>
<keyword evidence="2" id="KW-0964">Secreted</keyword>
<comment type="caution">
    <text evidence="11">The sequence shown here is derived from an EMBL/GenBank/DDBJ whole genome shotgun (WGS) entry which is preliminary data.</text>
</comment>
<evidence type="ECO:0000256" key="3">
    <source>
        <dbReference type="ARBA" id="ARBA00022690"/>
    </source>
</evidence>
<dbReference type="PROSITE" id="PS00280">
    <property type="entry name" value="BPTI_KUNITZ_1"/>
    <property type="match status" value="5"/>
</dbReference>
<dbReference type="PROSITE" id="PS50835">
    <property type="entry name" value="IG_LIKE"/>
    <property type="match status" value="1"/>
</dbReference>
<dbReference type="InterPro" id="IPR002223">
    <property type="entry name" value="Kunitz_BPTI"/>
</dbReference>
<feature type="domain" description="BPTI/Kunitz inhibitor" evidence="9">
    <location>
        <begin position="1259"/>
        <end position="1309"/>
    </location>
</feature>
<feature type="domain" description="BPTI/Kunitz inhibitor" evidence="9">
    <location>
        <begin position="1640"/>
        <end position="1690"/>
    </location>
</feature>
<feature type="domain" description="BPTI/Kunitz inhibitor" evidence="9">
    <location>
        <begin position="1561"/>
        <end position="1611"/>
    </location>
</feature>
<dbReference type="InterPro" id="IPR007110">
    <property type="entry name" value="Ig-like_dom"/>
</dbReference>
<feature type="compositionally biased region" description="Low complexity" evidence="7">
    <location>
        <begin position="1771"/>
        <end position="1781"/>
    </location>
</feature>
<feature type="domain" description="BPTI/Kunitz inhibitor" evidence="9">
    <location>
        <begin position="1377"/>
        <end position="1427"/>
    </location>
</feature>
<dbReference type="InterPro" id="IPR010294">
    <property type="entry name" value="ADAMTS_spacer1"/>
</dbReference>
<dbReference type="Pfam" id="PF05986">
    <property type="entry name" value="ADAMTS_spacer1"/>
    <property type="match status" value="1"/>
</dbReference>
<dbReference type="PRINTS" id="PR00759">
    <property type="entry name" value="BASICPTASE"/>
</dbReference>
<feature type="region of interest" description="Disordered" evidence="7">
    <location>
        <begin position="1756"/>
        <end position="1786"/>
    </location>
</feature>
<feature type="domain" description="Ig-like" evidence="10">
    <location>
        <begin position="1879"/>
        <end position="1928"/>
    </location>
</feature>
<evidence type="ECO:0000256" key="1">
    <source>
        <dbReference type="ARBA" id="ARBA00004613"/>
    </source>
</evidence>
<dbReference type="PRINTS" id="PR01857">
    <property type="entry name" value="ADAMTSFAMILY"/>
</dbReference>
<keyword evidence="8" id="KW-0732">Signal</keyword>
<dbReference type="SUPFAM" id="SSF82895">
    <property type="entry name" value="TSP-1 type 1 repeat"/>
    <property type="match status" value="6"/>
</dbReference>
<dbReference type="CDD" id="cd00109">
    <property type="entry name" value="Kunitz-type"/>
    <property type="match status" value="7"/>
</dbReference>
<dbReference type="GO" id="GO:0030198">
    <property type="term" value="P:extracellular matrix organization"/>
    <property type="evidence" value="ECO:0007669"/>
    <property type="project" value="InterPro"/>
</dbReference>
<feature type="disulfide bond" evidence="6">
    <location>
        <begin position="59"/>
        <end position="95"/>
    </location>
</feature>
<keyword evidence="12" id="KW-1185">Reference proteome</keyword>
<comment type="subcellular location">
    <subcellularLocation>
        <location evidence="1">Secreted</location>
    </subcellularLocation>
</comment>
<dbReference type="SMART" id="SM00131">
    <property type="entry name" value="KU"/>
    <property type="match status" value="9"/>
</dbReference>
<gene>
    <name evidence="11" type="primary">mig-6_1</name>
    <name evidence="11" type="ORF">FJT64_016532</name>
</gene>
<organism evidence="11 12">
    <name type="scientific">Amphibalanus amphitrite</name>
    <name type="common">Striped barnacle</name>
    <name type="synonym">Balanus amphitrite</name>
    <dbReference type="NCBI Taxonomy" id="1232801"/>
    <lineage>
        <taxon>Eukaryota</taxon>
        <taxon>Metazoa</taxon>
        <taxon>Ecdysozoa</taxon>
        <taxon>Arthropoda</taxon>
        <taxon>Crustacea</taxon>
        <taxon>Multicrustacea</taxon>
        <taxon>Cirripedia</taxon>
        <taxon>Thoracica</taxon>
        <taxon>Thoracicalcarea</taxon>
        <taxon>Balanomorpha</taxon>
        <taxon>Balanoidea</taxon>
        <taxon>Balanidae</taxon>
        <taxon>Amphibalaninae</taxon>
        <taxon>Amphibalanus</taxon>
    </lineage>
</organism>
<dbReference type="InterPro" id="IPR036383">
    <property type="entry name" value="TSP1_rpt_sf"/>
</dbReference>
<dbReference type="InterPro" id="IPR000884">
    <property type="entry name" value="TSP1_rpt"/>
</dbReference>
<feature type="chain" id="PRO_5025660353" evidence="8">
    <location>
        <begin position="27"/>
        <end position="1928"/>
    </location>
</feature>
<evidence type="ECO:0000256" key="4">
    <source>
        <dbReference type="ARBA" id="ARBA00022900"/>
    </source>
</evidence>
<dbReference type="PANTHER" id="PTHR13723:SF281">
    <property type="entry name" value="PAPILIN"/>
    <property type="match status" value="1"/>
</dbReference>
<sequence>MELCSGPARSLLVLLILVLELQLSTSASFAFKPRPVAFGEADASRGAGPWGSWEPDGPCSRSCGGGVSRQVRTCQRFRPDGSSECSGPDVKYQSCNVQACPAGTKDFRAEQCSEFDDVLFEGKYYKWVPYTKAANPCELNCQPQGERFYFRHRAKVADGTRCGENQRDICVNGVCRPAGCDRVLGSLLREDTCRVCGGDGSTCNTVEGTHDSNQLKQGYNDILLIPAGATNILIEEVRTSNNYLAMRNISGHYYLNGDWRVSPPSSQQFAGTTFHYGRNKIGFFGPEQLRALGPTTEPLYLVLLYQDTNPGIQYRYGMPKTVSEPSREDYRWQPGDWSDCSAECGTGRERNSLGCHWRVGNWSKCWADCGQEGVQTRPVTCQQRITAQVNASVADELCEETGAERPEEVRPCAAGPCAAYHVGDWSPCDVLCGDGQRTRQVVCHRQTSLTTELLADSECEEPPPNATKPCSRRPCEGVDWVTTEWSGCSGVCGLTVQTRGVHCANDEGHRFDDTFCQSSRRPASNQSCSGAPSCAFRWYATEWTECSVDCGPGLQSRDVFCGALDEQKRVTTVDDSNCDPAKRYEATRACEEATPPPCPATWHSSPWGPCSASCEKGSQTRKVFCSDGTGRVPLDRCDGKTIPYTLRDCNDISCADAELLKQLEVATQSYIPGSAEDDCLVDYDYEEPVWEGSGSGEGEPTEYRPPQASFDDLLALAFDSITDEEVGDASGAETETEETSGDDQLPAEGSTEGGDDDNSGDVSGEGEMLSETEEPTTEPPDPNRGDQAPTRRRRRRRQVGIGDDLTGMSDPTDLLDALDSLGTDLFPETGLSDGSGAGPAAVGRRKCRQRPARLLCGPSTFGCCPDGLTAAAGPFLQDCPQVESCQRTRFGCCPDRFTPAGTEDLSDCEPAPRCGLSLFGCCPDNFTSREDGEGTNCPPAGPNCLVSRFGCCSDGETEAQGPLEEGCPRLRPTPPPSLDAGQENVTAVNCTETEHGCCSDGVSVAEGPDELGCPPACAASTFGCCEGTDLPAHGPDQQGCCINAQFGCCPDNVSPAIGPNLDGCGCEYSVYGCCPDDVTLARGAALEGCGCQYTEHGCCPDQYTPAAGADSFGCGCHTFPYGCCEDGVTPAQGPSQEGCSCNDYVFGCCADGRTRASGANQTGCGCETSEHGCCPDGVIAAAGPDFQDCEERPVPLGEMCSLPKQRGPCRNFTVHWFFDMEYGGCSRFWYGGCDGNINSFDTEEDCKATCVQPQGRKACELPVVRGPCEGDYPSWVYRTESERCEPLSYGGCLGNNNRFESLQQCQERCVEPDILDPCRQEVKPGPCRGSFPRWAFDAASATCIQFSYGGCQTNLNNFMTEQECLHRCTRPGGKGVCSLPRVEGSCEDLLPRWYFDYGSSRCSPFYYTGCDGNVNNFVTESECQAACPEQLYAAEACADELDVGPCTNFTTQFWYSTAERQCQPFQYGGCGGNRNRFGSLAECQQRCEASSDRVDAVAFQTEWCELEADAGTCNGTEERWYYDTTTGRCAQMVYSGCGGNGNLFTSQQQCERQCGATQDVCSLPRVVGPCSGSLVQFYYDSRLRRCLEFDYSGCQGNANRFNTLEACEARCGANSEVTGSPPTTVAPVTDDPGDPSDAVCQLLHDPGPCREPARAWFYRASEGRCRQFTYGGCGGNDNKFVSEEQCRRRCGDYKGHDACSLQPSAGECTSSQIRWHYHRPSATCVPFSYTGCGGNANRFSSQEECHAICAGGSELPVPDSTATERPAEPDTALATSSAPPAAERDPADCTEARTHCSQLACPFGVERVLDKNLCERCSCYLPCSLVTCGSAERCVITQSRDQDDGLVIMAACRPTNKTGSCAEPEEATECTEPRLRGYPRARIVDASSTVDAAEGSLALLRCVVEGDPEPIVTWSRGAEKVGAIHLLA</sequence>
<dbReference type="InterPro" id="IPR013273">
    <property type="entry name" value="ADAMTS/ADAMTS-like"/>
</dbReference>
<accession>A0A6A4X9W6</accession>
<feature type="domain" description="BPTI/Kunitz inhibitor" evidence="9">
    <location>
        <begin position="1437"/>
        <end position="1487"/>
    </location>
</feature>
<dbReference type="Pfam" id="PF19030">
    <property type="entry name" value="TSP1_ADAMTS"/>
    <property type="match status" value="5"/>
</dbReference>
<evidence type="ECO:0000256" key="2">
    <source>
        <dbReference type="ARBA" id="ARBA00022525"/>
    </source>
</evidence>